<dbReference type="AlphaFoldDB" id="A0A8J2M0F7"/>
<dbReference type="Proteomes" id="UP000746747">
    <property type="component" value="Unassembled WGS sequence"/>
</dbReference>
<dbReference type="EMBL" id="CAKAEH010001042">
    <property type="protein sequence ID" value="CAG9532762.1"/>
    <property type="molecule type" value="Genomic_DNA"/>
</dbReference>
<name>A0A8J2M0F7_9BILA</name>
<keyword evidence="2" id="KW-1185">Reference proteome</keyword>
<accession>A0A8J2M0F7</accession>
<protein>
    <submittedName>
        <fullName evidence="1">Uncharacterized protein</fullName>
    </submittedName>
</protein>
<comment type="caution">
    <text evidence="1">The sequence shown here is derived from an EMBL/GenBank/DDBJ whole genome shotgun (WGS) entry which is preliminary data.</text>
</comment>
<evidence type="ECO:0000313" key="1">
    <source>
        <dbReference type="EMBL" id="CAG9532762.1"/>
    </source>
</evidence>
<dbReference type="OrthoDB" id="5800003at2759"/>
<evidence type="ECO:0000313" key="2">
    <source>
        <dbReference type="Proteomes" id="UP000746747"/>
    </source>
</evidence>
<gene>
    <name evidence="1" type="ORF">CJOHNSTONI_LOCUS3048</name>
</gene>
<organism evidence="1 2">
    <name type="scientific">Cercopithifilaria johnstoni</name>
    <dbReference type="NCBI Taxonomy" id="2874296"/>
    <lineage>
        <taxon>Eukaryota</taxon>
        <taxon>Metazoa</taxon>
        <taxon>Ecdysozoa</taxon>
        <taxon>Nematoda</taxon>
        <taxon>Chromadorea</taxon>
        <taxon>Rhabditida</taxon>
        <taxon>Spirurina</taxon>
        <taxon>Spiruromorpha</taxon>
        <taxon>Filarioidea</taxon>
        <taxon>Onchocercidae</taxon>
        <taxon>Cercopithifilaria</taxon>
    </lineage>
</organism>
<reference evidence="1" key="1">
    <citation type="submission" date="2021-09" db="EMBL/GenBank/DDBJ databases">
        <authorList>
            <consortium name="Pathogen Informatics"/>
        </authorList>
    </citation>
    <scope>NUCLEOTIDE SEQUENCE</scope>
</reference>
<proteinExistence type="predicted"/>
<sequence length="94" mass="11364">MLCNFESKCDWMFESPARKYPRDPRHNFKVVVGNREFKPTHYAYFNFTKTREEPAMIISPYYQHLSNQVYYLKLFVELSTKCMISEINGEYMDV</sequence>